<evidence type="ECO:0000259" key="4">
    <source>
        <dbReference type="PROSITE" id="PS50173"/>
    </source>
</evidence>
<comment type="similarity">
    <text evidence="1">Belongs to the DNA polymerase type-Y family.</text>
</comment>
<dbReference type="InterPro" id="IPR001126">
    <property type="entry name" value="UmuC"/>
</dbReference>
<evidence type="ECO:0000313" key="5">
    <source>
        <dbReference type="EMBL" id="CAJ60828.1"/>
    </source>
</evidence>
<dbReference type="GO" id="GO:0003887">
    <property type="term" value="F:DNA-directed DNA polymerase activity"/>
    <property type="evidence" value="ECO:0007669"/>
    <property type="project" value="UniProtKB-KW"/>
</dbReference>
<dbReference type="Gene3D" id="3.30.70.270">
    <property type="match status" value="1"/>
</dbReference>
<dbReference type="InterPro" id="IPR043128">
    <property type="entry name" value="Rev_trsase/Diguanyl_cyclase"/>
</dbReference>
<gene>
    <name evidence="5" type="ordered locus">FRAAL2179</name>
</gene>
<keyword evidence="5" id="KW-0808">Transferase</keyword>
<feature type="domain" description="UmuC" evidence="4">
    <location>
        <begin position="23"/>
        <end position="159"/>
    </location>
</feature>
<dbReference type="PANTHER" id="PTHR35369:SF2">
    <property type="entry name" value="BLR3025 PROTEIN"/>
    <property type="match status" value="1"/>
</dbReference>
<dbReference type="Proteomes" id="UP000000657">
    <property type="component" value="Chromosome"/>
</dbReference>
<dbReference type="Gene3D" id="3.40.1170.60">
    <property type="match status" value="1"/>
</dbReference>
<comment type="function">
    <text evidence="3">Poorly processive, error-prone DNA polymerase involved in untargeted mutagenesis. Copies undamaged DNA at stalled replication forks, which arise in vivo from mismatched or misaligned primer ends. These misaligned primers can be extended by PolIV. Exhibits no 3'-5' exonuclease (proofreading) activity. May be involved in translesional synthesis, in conjunction with the beta clamp from PolIII.</text>
</comment>
<evidence type="ECO:0000256" key="1">
    <source>
        <dbReference type="ARBA" id="ARBA00010945"/>
    </source>
</evidence>
<sequence>MPVRMLAVHYPDWPAVAAGVAADQPGAVLAAGRVVAATPAARRAGIRPGLRRREAQARCPEITLVPDDPGRAARVFEPLVAAVESVAPGVEVRGPGDCVVPVRGVARYFGGVEAALAEVRRALTAAWPAAVRSAGAVGPAPRCGLGVADGPFAAGIAARGEAVVPLGGTAAFLAPHPVDLLGDAELVDLLRRLGLVTLGSFAALPAADVAARFGPPGDWAHRLARGEDPRPVTPREHPVDLGVVTAFDPPAERVEQAAFAARRLAEQAHDRLRDHGLACTGIRMEAETGHGEHHVRTWRHDGPLAAAAITDRVRWQLDGWLAGSASAGDEVAHAAMPTRPRGAAGSGPTAGVVRLRIEPVGLVPAAGRQLGLWGEPGAAAARVGRALTRVQGLLGPDAVLTAVVGGGRDPGDRIRLVPWGEPRVATGLDRPWPGTLPAPAPTLVHRPPLVASVLDDAGEPVGVSARCTVTAPPARLAIGAGSPMPVTGWAGPWPVDERWWDADARRRARFQISVAEGGAYLLAVAGGRWWVEASYD</sequence>
<dbReference type="InterPro" id="IPR050356">
    <property type="entry name" value="SulA_CellDiv_inhibitor"/>
</dbReference>
<keyword evidence="5" id="KW-0548">Nucleotidyltransferase</keyword>
<dbReference type="SUPFAM" id="SSF56672">
    <property type="entry name" value="DNA/RNA polymerases"/>
    <property type="match status" value="1"/>
</dbReference>
<evidence type="ECO:0000256" key="2">
    <source>
        <dbReference type="ARBA" id="ARBA00022763"/>
    </source>
</evidence>
<evidence type="ECO:0000313" key="6">
    <source>
        <dbReference type="Proteomes" id="UP000000657"/>
    </source>
</evidence>
<dbReference type="Pfam" id="PF00817">
    <property type="entry name" value="IMS"/>
    <property type="match status" value="1"/>
</dbReference>
<reference evidence="5 6" key="1">
    <citation type="journal article" date="2007" name="Genome Res.">
        <title>Genome characteristics of facultatively symbiotic Frankia sp. strains reflect host range and host plant biogeography.</title>
        <authorList>
            <person name="Normand P."/>
            <person name="Lapierre P."/>
            <person name="Tisa L.S."/>
            <person name="Gogarten J.P."/>
            <person name="Alloisio N."/>
            <person name="Bagnarol E."/>
            <person name="Bassi C.A."/>
            <person name="Berry A.M."/>
            <person name="Bickhart D.M."/>
            <person name="Choisne N."/>
            <person name="Couloux A."/>
            <person name="Cournoyer B."/>
            <person name="Cruveiller S."/>
            <person name="Daubin V."/>
            <person name="Demange N."/>
            <person name="Francino M.P."/>
            <person name="Goltsman E."/>
            <person name="Huang Y."/>
            <person name="Kopp O.R."/>
            <person name="Labarre L."/>
            <person name="Lapidus A."/>
            <person name="Lavire C."/>
            <person name="Marechal J."/>
            <person name="Martinez M."/>
            <person name="Mastronunzio J.E."/>
            <person name="Mullin B.C."/>
            <person name="Niemann J."/>
            <person name="Pujic P."/>
            <person name="Rawnsley T."/>
            <person name="Rouy Z."/>
            <person name="Schenowitz C."/>
            <person name="Sellstedt A."/>
            <person name="Tavares F."/>
            <person name="Tomkins J.P."/>
            <person name="Vallenet D."/>
            <person name="Valverde C."/>
            <person name="Wall L.G."/>
            <person name="Wang Y."/>
            <person name="Medigue C."/>
            <person name="Benson D.R."/>
        </authorList>
    </citation>
    <scope>NUCLEOTIDE SEQUENCE [LARGE SCALE GENOMIC DNA]</scope>
    <source>
        <strain evidence="6">DSM 45986 / CECT 9034 / ACN14a</strain>
    </source>
</reference>
<organism evidence="5 6">
    <name type="scientific">Frankia alni (strain DSM 45986 / CECT 9034 / ACN14a)</name>
    <dbReference type="NCBI Taxonomy" id="326424"/>
    <lineage>
        <taxon>Bacteria</taxon>
        <taxon>Bacillati</taxon>
        <taxon>Actinomycetota</taxon>
        <taxon>Actinomycetes</taxon>
        <taxon>Frankiales</taxon>
        <taxon>Frankiaceae</taxon>
        <taxon>Frankia</taxon>
    </lineage>
</organism>
<evidence type="ECO:0000256" key="3">
    <source>
        <dbReference type="ARBA" id="ARBA00025589"/>
    </source>
</evidence>
<dbReference type="KEGG" id="fal:FRAAL2179"/>
<dbReference type="Gene3D" id="1.10.150.20">
    <property type="entry name" value="5' to 3' exonuclease, C-terminal subdomain"/>
    <property type="match status" value="1"/>
</dbReference>
<dbReference type="EMBL" id="CT573213">
    <property type="protein sequence ID" value="CAJ60828.1"/>
    <property type="molecule type" value="Genomic_DNA"/>
</dbReference>
<dbReference type="InterPro" id="IPR043502">
    <property type="entry name" value="DNA/RNA_pol_sf"/>
</dbReference>
<dbReference type="HOGENOM" id="CLU_026357_0_0_11"/>
<accession>Q0RNQ8</accession>
<keyword evidence="6" id="KW-1185">Reference proteome</keyword>
<dbReference type="OrthoDB" id="5244088at2"/>
<dbReference type="PANTHER" id="PTHR35369">
    <property type="entry name" value="BLR3025 PROTEIN-RELATED"/>
    <property type="match status" value="1"/>
</dbReference>
<keyword evidence="2" id="KW-0227">DNA damage</keyword>
<dbReference type="CDD" id="cd03468">
    <property type="entry name" value="PolY_like"/>
    <property type="match status" value="1"/>
</dbReference>
<dbReference type="RefSeq" id="WP_011603344.1">
    <property type="nucleotide sequence ID" value="NC_008278.1"/>
</dbReference>
<name>Q0RNQ8_FRAAA</name>
<dbReference type="STRING" id="326424.FRAAL2179"/>
<dbReference type="GO" id="GO:0006281">
    <property type="term" value="P:DNA repair"/>
    <property type="evidence" value="ECO:0007669"/>
    <property type="project" value="InterPro"/>
</dbReference>
<proteinExistence type="inferred from homology"/>
<dbReference type="PROSITE" id="PS50173">
    <property type="entry name" value="UMUC"/>
    <property type="match status" value="1"/>
</dbReference>
<protein>
    <submittedName>
        <fullName evidence="5">DNA-directed DNA polymerase</fullName>
        <ecNumber evidence="5">2.7.7.7</ecNumber>
    </submittedName>
</protein>
<dbReference type="eggNOG" id="COG0389">
    <property type="taxonomic scope" value="Bacteria"/>
</dbReference>
<dbReference type="AlphaFoldDB" id="Q0RNQ8"/>
<keyword evidence="5" id="KW-0239">DNA-directed DNA polymerase</keyword>
<dbReference type="EC" id="2.7.7.7" evidence="5"/>